<dbReference type="GO" id="GO:0005975">
    <property type="term" value="P:carbohydrate metabolic process"/>
    <property type="evidence" value="ECO:0007669"/>
    <property type="project" value="InterPro"/>
</dbReference>
<dbReference type="PROSITE" id="PS50011">
    <property type="entry name" value="PROTEIN_KINASE_DOM"/>
    <property type="match status" value="1"/>
</dbReference>
<dbReference type="OrthoDB" id="9813021at2"/>
<evidence type="ECO:0000313" key="7">
    <source>
        <dbReference type="Proteomes" id="UP000192276"/>
    </source>
</evidence>
<evidence type="ECO:0000259" key="5">
    <source>
        <dbReference type="PROSITE" id="PS50011"/>
    </source>
</evidence>
<evidence type="ECO:0000256" key="1">
    <source>
        <dbReference type="ARBA" id="ARBA00022679"/>
    </source>
</evidence>
<dbReference type="PRINTS" id="PR01950">
    <property type="entry name" value="LANCSUPER"/>
</dbReference>
<keyword evidence="4" id="KW-0067">ATP-binding</keyword>
<proteinExistence type="predicted"/>
<dbReference type="SUPFAM" id="SSF56112">
    <property type="entry name" value="Protein kinase-like (PK-like)"/>
    <property type="match status" value="1"/>
</dbReference>
<evidence type="ECO:0000256" key="3">
    <source>
        <dbReference type="ARBA" id="ARBA00022777"/>
    </source>
</evidence>
<dbReference type="GO" id="GO:0031179">
    <property type="term" value="P:peptide modification"/>
    <property type="evidence" value="ECO:0007669"/>
    <property type="project" value="InterPro"/>
</dbReference>
<dbReference type="CDD" id="cd04791">
    <property type="entry name" value="LanC_SerThrkinase"/>
    <property type="match status" value="1"/>
</dbReference>
<evidence type="ECO:0000313" key="6">
    <source>
        <dbReference type="EMBL" id="OQP67613.1"/>
    </source>
</evidence>
<dbReference type="Gene3D" id="1.50.10.10">
    <property type="match status" value="1"/>
</dbReference>
<organism evidence="6 7">
    <name type="scientific">Niastella populi</name>
    <dbReference type="NCBI Taxonomy" id="550983"/>
    <lineage>
        <taxon>Bacteria</taxon>
        <taxon>Pseudomonadati</taxon>
        <taxon>Bacteroidota</taxon>
        <taxon>Chitinophagia</taxon>
        <taxon>Chitinophagales</taxon>
        <taxon>Chitinophagaceae</taxon>
        <taxon>Niastella</taxon>
    </lineage>
</organism>
<evidence type="ECO:0000256" key="4">
    <source>
        <dbReference type="ARBA" id="ARBA00022840"/>
    </source>
</evidence>
<gene>
    <name evidence="6" type="ORF">A4R26_12435</name>
</gene>
<evidence type="ECO:0000256" key="2">
    <source>
        <dbReference type="ARBA" id="ARBA00022741"/>
    </source>
</evidence>
<keyword evidence="2" id="KW-0547">Nucleotide-binding</keyword>
<dbReference type="Gene3D" id="1.10.510.10">
    <property type="entry name" value="Transferase(Phosphotransferase) domain 1"/>
    <property type="match status" value="1"/>
</dbReference>
<dbReference type="PANTHER" id="PTHR24349">
    <property type="entry name" value="SERINE/THREONINE-PROTEIN KINASE"/>
    <property type="match status" value="1"/>
</dbReference>
<sequence length="728" mass="83140">MEILKREHMEQIKNEKLITEVDTMNVSTDDGIKGKAEKKAGKRIGYNYIIIKSLKKSQKNDVVKCLYIKSLTDFGFCVIKEGTYGDTKDKYGRDITDRLIWQQQLHGALHDKVRLPRLLGHFEENGNYYLVIERIKGQPLYKAIREKNGELREGLINGTKAGLTFMNYLVQIVNLVDTLHLNGVVHRDATANNFIITPNGKVAVIDMELSYNLKQKSPAPPFQLGTYGYMSPEQLKTAIPTIKEDVFAVGAVVMQVWTGISPSKITDVPIEDLCKKVHFFVPDEIIADTIVRCLHPEAKQRPSLKEVHDLLTQYTRDLHVKKQRPPSRIVIYSKNQIKETVQSALDTLSSSLLADEEKGWFSEDTHSELNRDKSKINKAWYASFSRGATGVMYLMNQAQNRGFDVKAADPHIQKALSLIETKYINRIEQVSPSLHFGAPGIAATLFHAFRDGLIQPQTHYFDWINLLLHRENKAFGFTHGITGQGIAHLLCQDFLQESALQQRLQEYVSCLLQHQQKDGSWTNMKLKKTNKEKKHLGFATGVAGIVYFLLEYAQHYQDAHVFEAARHGLQWLVKRSAKKGNLILWRTDKNKELMHWWGEGKAGIALAFMKAYSYLNDETFKHYATSTLLNNPPQVIDNNLSQLAGLSGLGEIYLEGHRTFGDAEWMKRADWIAQVIMHLKKEDPQHGPYWLVQHERQPTPDFMTGNSGVVHFLLRYCYPDMVRLPLLP</sequence>
<dbReference type="Pfam" id="PF00069">
    <property type="entry name" value="Pkinase"/>
    <property type="match status" value="1"/>
</dbReference>
<dbReference type="Proteomes" id="UP000192276">
    <property type="component" value="Unassembled WGS sequence"/>
</dbReference>
<keyword evidence="1" id="KW-0808">Transferase</keyword>
<accession>A0A1V9GAH2</accession>
<dbReference type="InterPro" id="IPR050205">
    <property type="entry name" value="CDPK_Ser/Thr_kinases"/>
</dbReference>
<dbReference type="InterPro" id="IPR058053">
    <property type="entry name" value="RamC_C"/>
</dbReference>
<dbReference type="InterPro" id="IPR012341">
    <property type="entry name" value="6hp_glycosidase-like_sf"/>
</dbReference>
<dbReference type="AlphaFoldDB" id="A0A1V9GAH2"/>
<name>A0A1V9GAH2_9BACT</name>
<dbReference type="GO" id="GO:0005524">
    <property type="term" value="F:ATP binding"/>
    <property type="evidence" value="ECO:0007669"/>
    <property type="project" value="UniProtKB-KW"/>
</dbReference>
<keyword evidence="7" id="KW-1185">Reference proteome</keyword>
<dbReference type="Pfam" id="PF05147">
    <property type="entry name" value="LANC_like"/>
    <property type="match status" value="1"/>
</dbReference>
<dbReference type="SUPFAM" id="SSF158745">
    <property type="entry name" value="LanC-like"/>
    <property type="match status" value="1"/>
</dbReference>
<reference evidence="7" key="1">
    <citation type="submission" date="2016-04" db="EMBL/GenBank/DDBJ databases">
        <authorList>
            <person name="Chen L."/>
            <person name="Zhuang W."/>
            <person name="Wang G."/>
        </authorList>
    </citation>
    <scope>NUCLEOTIDE SEQUENCE [LARGE SCALE GENOMIC DNA]</scope>
    <source>
        <strain evidence="7">208</strain>
    </source>
</reference>
<dbReference type="InterPro" id="IPR000719">
    <property type="entry name" value="Prot_kinase_dom"/>
</dbReference>
<dbReference type="STRING" id="550983.A4R26_12435"/>
<dbReference type="EMBL" id="LWBP01000024">
    <property type="protein sequence ID" value="OQP67613.1"/>
    <property type="molecule type" value="Genomic_DNA"/>
</dbReference>
<protein>
    <recommendedName>
        <fullName evidence="5">Protein kinase domain-containing protein</fullName>
    </recommendedName>
</protein>
<dbReference type="InterPro" id="IPR007822">
    <property type="entry name" value="LANC-like"/>
</dbReference>
<dbReference type="InterPro" id="IPR011009">
    <property type="entry name" value="Kinase-like_dom_sf"/>
</dbReference>
<dbReference type="GO" id="GO:0004672">
    <property type="term" value="F:protein kinase activity"/>
    <property type="evidence" value="ECO:0007669"/>
    <property type="project" value="InterPro"/>
</dbReference>
<comment type="caution">
    <text evidence="6">The sequence shown here is derived from an EMBL/GenBank/DDBJ whole genome shotgun (WGS) entry which is preliminary data.</text>
</comment>
<keyword evidence="3" id="KW-0418">Kinase</keyword>
<feature type="domain" description="Protein kinase" evidence="5">
    <location>
        <begin position="48"/>
        <end position="311"/>
    </location>
</feature>
<dbReference type="SMART" id="SM01260">
    <property type="entry name" value="LANC_like"/>
    <property type="match status" value="1"/>
</dbReference>